<comment type="cofactor">
    <cofactor evidence="1">
        <name>pyridoxal 5'-phosphate</name>
        <dbReference type="ChEBI" id="CHEBI:597326"/>
    </cofactor>
</comment>
<proteinExistence type="predicted"/>
<evidence type="ECO:0000313" key="12">
    <source>
        <dbReference type="Proteomes" id="UP001337723"/>
    </source>
</evidence>
<dbReference type="InterPro" id="IPR015421">
    <property type="entry name" value="PyrdxlP-dep_Trfase_major"/>
</dbReference>
<accession>A0AA48H6Q1</accession>
<dbReference type="InterPro" id="IPR015424">
    <property type="entry name" value="PyrdxlP-dep_Trfase"/>
</dbReference>
<organism evidence="11 12">
    <name type="scientific">Roseicyclus marinus</name>
    <dbReference type="NCBI Taxonomy" id="2161673"/>
    <lineage>
        <taxon>Bacteria</taxon>
        <taxon>Pseudomonadati</taxon>
        <taxon>Pseudomonadota</taxon>
        <taxon>Alphaproteobacteria</taxon>
        <taxon>Rhodobacterales</taxon>
        <taxon>Roseobacteraceae</taxon>
        <taxon>Roseicyclus</taxon>
    </lineage>
</organism>
<evidence type="ECO:0000259" key="10">
    <source>
        <dbReference type="Pfam" id="PF00155"/>
    </source>
</evidence>
<dbReference type="PROSITE" id="PS00105">
    <property type="entry name" value="AA_TRANSFER_CLASS_1"/>
    <property type="match status" value="1"/>
</dbReference>
<evidence type="ECO:0000256" key="3">
    <source>
        <dbReference type="ARBA" id="ARBA00004953"/>
    </source>
</evidence>
<dbReference type="EMBL" id="AP027266">
    <property type="protein sequence ID" value="BDW84712.1"/>
    <property type="molecule type" value="Genomic_DNA"/>
</dbReference>
<dbReference type="GO" id="GO:0009236">
    <property type="term" value="P:cobalamin biosynthetic process"/>
    <property type="evidence" value="ECO:0007669"/>
    <property type="project" value="UniProtKB-KW"/>
</dbReference>
<dbReference type="InterPro" id="IPR005860">
    <property type="entry name" value="CobD"/>
</dbReference>
<dbReference type="NCBIfam" id="TIGR01140">
    <property type="entry name" value="L_thr_O3P_dcar"/>
    <property type="match status" value="1"/>
</dbReference>
<evidence type="ECO:0000256" key="7">
    <source>
        <dbReference type="ARBA" id="ARBA00023239"/>
    </source>
</evidence>
<comment type="function">
    <text evidence="2">Decarboxylates L-threonine-O-3-phosphate to yield (R)-1-amino-2-propanol O-2-phosphate, the precursor for the linkage between the nucleotide loop and the corrin ring in cobalamin.</text>
</comment>
<dbReference type="InterPro" id="IPR004838">
    <property type="entry name" value="NHTrfase_class1_PyrdxlP-BS"/>
</dbReference>
<dbReference type="PANTHER" id="PTHR42885:SF1">
    <property type="entry name" value="THREONINE-PHOSPHATE DECARBOXYLASE"/>
    <property type="match status" value="1"/>
</dbReference>
<keyword evidence="7" id="KW-0456">Lyase</keyword>
<evidence type="ECO:0000256" key="5">
    <source>
        <dbReference type="ARBA" id="ARBA00022573"/>
    </source>
</evidence>
<name>A0AA48H6Q1_9RHOB</name>
<gene>
    <name evidence="11" type="primary">cobC</name>
    <name evidence="11" type="ORF">MACH21_08890</name>
</gene>
<dbReference type="RefSeq" id="WP_338274799.1">
    <property type="nucleotide sequence ID" value="NZ_AP027266.1"/>
</dbReference>
<dbReference type="EC" id="4.1.1.81" evidence="4"/>
<keyword evidence="12" id="KW-1185">Reference proteome</keyword>
<comment type="pathway">
    <text evidence="3">Cofactor biosynthesis; adenosylcobalamin biosynthesis.</text>
</comment>
<dbReference type="SUPFAM" id="SSF53383">
    <property type="entry name" value="PLP-dependent transferases"/>
    <property type="match status" value="1"/>
</dbReference>
<dbReference type="Gene3D" id="3.40.640.10">
    <property type="entry name" value="Type I PLP-dependent aspartate aminotransferase-like (Major domain)"/>
    <property type="match status" value="1"/>
</dbReference>
<dbReference type="InterPro" id="IPR004839">
    <property type="entry name" value="Aminotransferase_I/II_large"/>
</dbReference>
<evidence type="ECO:0000256" key="2">
    <source>
        <dbReference type="ARBA" id="ARBA00003444"/>
    </source>
</evidence>
<dbReference type="GO" id="GO:0030170">
    <property type="term" value="F:pyridoxal phosphate binding"/>
    <property type="evidence" value="ECO:0007669"/>
    <property type="project" value="InterPro"/>
</dbReference>
<dbReference type="Pfam" id="PF00155">
    <property type="entry name" value="Aminotran_1_2"/>
    <property type="match status" value="1"/>
</dbReference>
<sequence>MTGQARDHGGDLDRARATYGGEDWIDLSTGINPLPYPMPQIPPHALNTLPTATDMGALEQAAASAYGARTGVVALSGAQAAIQLVPRLRPAGTAAVLSPSYNEHAASLAAQGWQVRAAHDLTQMAGADLAVVVNPNNPDGRLWPPEVLARLAGDVGLLVVDESFADPTPHLSLCPQLHDLGERALVLRSFGKFYGLAGLRLGFALGGAKTLEHLRTLSGPWAVSGPAIVAGSAALSDSTWQTETRTRLARDADRLDALAARAGWSLVGGTNLFRTYDTGDAMAARAHLARARIWTRAFPYSAGWLRLGLPGDAAGWNRLEQALAGSGQ</sequence>
<dbReference type="PANTHER" id="PTHR42885">
    <property type="entry name" value="HISTIDINOL-PHOSPHATE AMINOTRANSFERASE-RELATED"/>
    <property type="match status" value="1"/>
</dbReference>
<evidence type="ECO:0000256" key="1">
    <source>
        <dbReference type="ARBA" id="ARBA00001933"/>
    </source>
</evidence>
<dbReference type="KEGG" id="rmai:MACH21_08890"/>
<dbReference type="GO" id="GO:0048472">
    <property type="term" value="F:threonine-phosphate decarboxylase activity"/>
    <property type="evidence" value="ECO:0007669"/>
    <property type="project" value="UniProtKB-EC"/>
</dbReference>
<protein>
    <recommendedName>
        <fullName evidence="4">threonine-phosphate decarboxylase</fullName>
        <ecNumber evidence="4">4.1.1.81</ecNumber>
    </recommendedName>
    <alternativeName>
        <fullName evidence="8">L-threonine-O-3-phosphate decarboxylase</fullName>
    </alternativeName>
</protein>
<evidence type="ECO:0000256" key="4">
    <source>
        <dbReference type="ARBA" id="ARBA00012285"/>
    </source>
</evidence>
<comment type="catalytic activity">
    <reaction evidence="9">
        <text>O-phospho-L-threonine + H(+) = (R)-1-aminopropan-2-yl phosphate + CO2</text>
        <dbReference type="Rhea" id="RHEA:11492"/>
        <dbReference type="ChEBI" id="CHEBI:15378"/>
        <dbReference type="ChEBI" id="CHEBI:16526"/>
        <dbReference type="ChEBI" id="CHEBI:58563"/>
        <dbReference type="ChEBI" id="CHEBI:58675"/>
        <dbReference type="EC" id="4.1.1.81"/>
    </reaction>
</comment>
<evidence type="ECO:0000256" key="6">
    <source>
        <dbReference type="ARBA" id="ARBA00022898"/>
    </source>
</evidence>
<dbReference type="InterPro" id="IPR015422">
    <property type="entry name" value="PyrdxlP-dep_Trfase_small"/>
</dbReference>
<dbReference type="Gene3D" id="3.90.1150.10">
    <property type="entry name" value="Aspartate Aminotransferase, domain 1"/>
    <property type="match status" value="1"/>
</dbReference>
<reference evidence="11 12" key="1">
    <citation type="submission" date="2023-01" db="EMBL/GenBank/DDBJ databases">
        <title>Complete genome sequence of Roseicyclus marinus strain Dej080120_10.</title>
        <authorList>
            <person name="Ueki S."/>
            <person name="Maruyama F."/>
        </authorList>
    </citation>
    <scope>NUCLEOTIDE SEQUENCE [LARGE SCALE GENOMIC DNA]</scope>
    <source>
        <strain evidence="11 12">Dej080120_10</strain>
    </source>
</reference>
<dbReference type="Proteomes" id="UP001337723">
    <property type="component" value="Chromosome"/>
</dbReference>
<dbReference type="CDD" id="cd00609">
    <property type="entry name" value="AAT_like"/>
    <property type="match status" value="1"/>
</dbReference>
<evidence type="ECO:0000256" key="9">
    <source>
        <dbReference type="ARBA" id="ARBA00048531"/>
    </source>
</evidence>
<evidence type="ECO:0000313" key="11">
    <source>
        <dbReference type="EMBL" id="BDW84712.1"/>
    </source>
</evidence>
<evidence type="ECO:0000256" key="8">
    <source>
        <dbReference type="ARBA" id="ARBA00029996"/>
    </source>
</evidence>
<keyword evidence="6" id="KW-0663">Pyridoxal phosphate</keyword>
<keyword evidence="5" id="KW-0169">Cobalamin biosynthesis</keyword>
<dbReference type="AlphaFoldDB" id="A0AA48H6Q1"/>
<feature type="domain" description="Aminotransferase class I/classII large" evidence="10">
    <location>
        <begin position="55"/>
        <end position="309"/>
    </location>
</feature>